<feature type="binding site" evidence="2">
    <location>
        <position position="25"/>
    </location>
    <ligand>
        <name>substrate</name>
    </ligand>
</feature>
<feature type="binding site" evidence="3">
    <location>
        <position position="56"/>
    </location>
    <ligand>
        <name>Mg(2+)</name>
        <dbReference type="ChEBI" id="CHEBI:18420"/>
    </ligand>
</feature>
<comment type="cofactor">
    <cofactor evidence="3">
        <name>Mg(2+)</name>
        <dbReference type="ChEBI" id="CHEBI:18420"/>
    </cofactor>
    <text evidence="3">Binds 1 Mg(2+) ion per subunit.</text>
</comment>
<dbReference type="GO" id="GO:0004081">
    <property type="term" value="F:bis(5'-nucleosyl)-tetraphosphatase (asymmetrical) activity"/>
    <property type="evidence" value="ECO:0007669"/>
    <property type="project" value="TreeGrafter"/>
</dbReference>
<evidence type="ECO:0000256" key="1">
    <source>
        <dbReference type="ARBA" id="ARBA00022801"/>
    </source>
</evidence>
<dbReference type="eggNOG" id="COG1051">
    <property type="taxonomic scope" value="Bacteria"/>
</dbReference>
<evidence type="ECO:0000256" key="3">
    <source>
        <dbReference type="PIRSR" id="PIRSR603564-2"/>
    </source>
</evidence>
<keyword evidence="3" id="KW-0460">Magnesium</keyword>
<dbReference type="GO" id="GO:0006167">
    <property type="term" value="P:AMP biosynthetic process"/>
    <property type="evidence" value="ECO:0007669"/>
    <property type="project" value="TreeGrafter"/>
</dbReference>
<dbReference type="InterPro" id="IPR003564">
    <property type="entry name" value="DHNTPase"/>
</dbReference>
<dbReference type="Proteomes" id="UP000033664">
    <property type="component" value="Unassembled WGS sequence"/>
</dbReference>
<dbReference type="PROSITE" id="PS51462">
    <property type="entry name" value="NUDIX"/>
    <property type="match status" value="1"/>
</dbReference>
<dbReference type="InterPro" id="IPR020084">
    <property type="entry name" value="NUDIX_hydrolase_CS"/>
</dbReference>
<dbReference type="OrthoDB" id="7066556at2"/>
<protein>
    <submittedName>
        <fullName evidence="5">Dihydroneopterin triphosphate pyrophosphatase</fullName>
    </submittedName>
</protein>
<dbReference type="PANTHER" id="PTHR21340">
    <property type="entry name" value="DIADENOSINE 5,5-P1,P4-TETRAPHOSPHATE PYROPHOSPHOHYDROLASE MUTT"/>
    <property type="match status" value="1"/>
</dbReference>
<feature type="binding site" evidence="2">
    <location>
        <position position="133"/>
    </location>
    <ligand>
        <name>substrate</name>
    </ligand>
</feature>
<reference evidence="5 6" key="1">
    <citation type="journal article" date="2015" name="BMC Genomics">
        <title>Genome mining reveals unlocked bioactive potential of marine Gram-negative bacteria.</title>
        <authorList>
            <person name="Machado H."/>
            <person name="Sonnenschein E.C."/>
            <person name="Melchiorsen J."/>
            <person name="Gram L."/>
        </authorList>
    </citation>
    <scope>NUCLEOTIDE SEQUENCE [LARGE SCALE GENOMIC DNA]</scope>
    <source>
        <strain evidence="5 6">S3137</strain>
    </source>
</reference>
<feature type="binding site" evidence="2">
    <location>
        <position position="36"/>
    </location>
    <ligand>
        <name>substrate</name>
    </ligand>
</feature>
<evidence type="ECO:0000313" key="6">
    <source>
        <dbReference type="Proteomes" id="UP000033664"/>
    </source>
</evidence>
<dbReference type="NCBIfam" id="NF006961">
    <property type="entry name" value="PRK09438.1"/>
    <property type="match status" value="1"/>
</dbReference>
<dbReference type="InterPro" id="IPR015797">
    <property type="entry name" value="NUDIX_hydrolase-like_dom_sf"/>
</dbReference>
<dbReference type="GO" id="GO:0019177">
    <property type="term" value="F:dihydroneopterin triphosphate pyrophosphohydrolase activity"/>
    <property type="evidence" value="ECO:0007669"/>
    <property type="project" value="InterPro"/>
</dbReference>
<feature type="binding site" evidence="3">
    <location>
        <position position="52"/>
    </location>
    <ligand>
        <name>Mg(2+)</name>
        <dbReference type="ChEBI" id="CHEBI:18420"/>
    </ligand>
</feature>
<dbReference type="GO" id="GO:0046656">
    <property type="term" value="P:folic acid biosynthetic process"/>
    <property type="evidence" value="ECO:0007669"/>
    <property type="project" value="InterPro"/>
</dbReference>
<dbReference type="RefSeq" id="WP_045980176.1">
    <property type="nucleotide sequence ID" value="NZ_JXXY01000015.1"/>
</dbReference>
<dbReference type="PANTHER" id="PTHR21340:SF0">
    <property type="entry name" value="BIS(5'-NUCLEOSYL)-TETRAPHOSPHATASE [ASYMMETRICAL]"/>
    <property type="match status" value="1"/>
</dbReference>
<dbReference type="GO" id="GO:0006754">
    <property type="term" value="P:ATP biosynthetic process"/>
    <property type="evidence" value="ECO:0007669"/>
    <property type="project" value="TreeGrafter"/>
</dbReference>
<dbReference type="GO" id="GO:0046872">
    <property type="term" value="F:metal ion binding"/>
    <property type="evidence" value="ECO:0007669"/>
    <property type="project" value="UniProtKB-KW"/>
</dbReference>
<name>A0A0F4Q111_9GAMM</name>
<dbReference type="CDD" id="cd04664">
    <property type="entry name" value="NUDIX_DHNTPase_like"/>
    <property type="match status" value="1"/>
</dbReference>
<organism evidence="5 6">
    <name type="scientific">Pseudoalteromonas ruthenica</name>
    <dbReference type="NCBI Taxonomy" id="151081"/>
    <lineage>
        <taxon>Bacteria</taxon>
        <taxon>Pseudomonadati</taxon>
        <taxon>Pseudomonadota</taxon>
        <taxon>Gammaproteobacteria</taxon>
        <taxon>Alteromonadales</taxon>
        <taxon>Pseudoalteromonadaceae</taxon>
        <taxon>Pseudoalteromonas</taxon>
    </lineage>
</organism>
<dbReference type="PRINTS" id="PR01404">
    <property type="entry name" value="NPPPHYDRLASE"/>
</dbReference>
<dbReference type="InterPro" id="IPR000086">
    <property type="entry name" value="NUDIX_hydrolase_dom"/>
</dbReference>
<evidence type="ECO:0000259" key="4">
    <source>
        <dbReference type="PROSITE" id="PS51462"/>
    </source>
</evidence>
<proteinExistence type="predicted"/>
<dbReference type="AlphaFoldDB" id="A0A0F4Q111"/>
<dbReference type="Gene3D" id="3.90.79.10">
    <property type="entry name" value="Nucleoside Triphosphate Pyrophosphohydrolase"/>
    <property type="match status" value="1"/>
</dbReference>
<keyword evidence="1" id="KW-0378">Hydrolase</keyword>
<feature type="binding site" evidence="3">
    <location>
        <position position="115"/>
    </location>
    <ligand>
        <name>Mg(2+)</name>
        <dbReference type="ChEBI" id="CHEBI:18420"/>
    </ligand>
</feature>
<dbReference type="Pfam" id="PF00293">
    <property type="entry name" value="NUDIX"/>
    <property type="match status" value="1"/>
</dbReference>
<sequence>MSLRQPYSVLVVIYTLEGEFLLLQRADDPDFWQSVTGGIDEGELPCATASREVFEETGIDISQQQLRLVDEQRCHRYAIRQQWRYRYQPGATVNTEYVFSLCLPKRYPIQLAADEHLSYLWLDANQASAKAWSDSNAQEIRTLASKLAHNSR</sequence>
<dbReference type="GeneID" id="58228015"/>
<evidence type="ECO:0000313" key="5">
    <source>
        <dbReference type="EMBL" id="KJZ00242.1"/>
    </source>
</evidence>
<comment type="caution">
    <text evidence="5">The sequence shown here is derived from an EMBL/GenBank/DDBJ whole genome shotgun (WGS) entry which is preliminary data.</text>
</comment>
<accession>A0A0F4Q111</accession>
<dbReference type="EMBL" id="JXXZ01000006">
    <property type="protein sequence ID" value="KJZ00242.1"/>
    <property type="molecule type" value="Genomic_DNA"/>
</dbReference>
<dbReference type="InterPro" id="IPR051325">
    <property type="entry name" value="Nudix_hydrolase_domain"/>
</dbReference>
<keyword evidence="3" id="KW-0479">Metal-binding</keyword>
<dbReference type="GO" id="GO:0008828">
    <property type="term" value="F:dATP diphosphatase activity"/>
    <property type="evidence" value="ECO:0007669"/>
    <property type="project" value="InterPro"/>
</dbReference>
<gene>
    <name evidence="5" type="ORF">TW72_05875</name>
</gene>
<feature type="domain" description="Nudix hydrolase" evidence="4">
    <location>
        <begin position="2"/>
        <end position="144"/>
    </location>
</feature>
<evidence type="ECO:0000256" key="2">
    <source>
        <dbReference type="PIRSR" id="PIRSR603564-1"/>
    </source>
</evidence>
<dbReference type="PROSITE" id="PS00893">
    <property type="entry name" value="NUDIX_BOX"/>
    <property type="match status" value="1"/>
</dbReference>
<keyword evidence="6" id="KW-1185">Reference proteome</keyword>
<dbReference type="SUPFAM" id="SSF55811">
    <property type="entry name" value="Nudix"/>
    <property type="match status" value="1"/>
</dbReference>
<dbReference type="PATRIC" id="fig|151081.8.peg.3081"/>